<evidence type="ECO:0000256" key="5">
    <source>
        <dbReference type="ARBA" id="ARBA00022989"/>
    </source>
</evidence>
<dbReference type="InterPro" id="IPR018629">
    <property type="entry name" value="XK-rel"/>
</dbReference>
<reference evidence="10" key="1">
    <citation type="journal article" date="2015" name="Nat. Genet.">
        <title>The genome and transcriptome of the zoonotic hookworm Ancylostoma ceylanicum identify infection-specific gene families.</title>
        <authorList>
            <person name="Schwarz E.M."/>
            <person name="Hu Y."/>
            <person name="Antoshechkin I."/>
            <person name="Miller M.M."/>
            <person name="Sternberg P.W."/>
            <person name="Aroian R.V."/>
        </authorList>
    </citation>
    <scope>NUCLEOTIDE SEQUENCE</scope>
    <source>
        <strain evidence="10">HY135</strain>
    </source>
</reference>
<evidence type="ECO:0000256" key="1">
    <source>
        <dbReference type="ARBA" id="ARBA00004651"/>
    </source>
</evidence>
<evidence type="ECO:0000256" key="7">
    <source>
        <dbReference type="RuleBase" id="RU910716"/>
    </source>
</evidence>
<dbReference type="PANTHER" id="PTHR16024">
    <property type="entry name" value="XK-RELATED PROTEIN"/>
    <property type="match status" value="1"/>
</dbReference>
<dbReference type="PANTHER" id="PTHR16024:SF6">
    <property type="entry name" value="XK-RELATED PROTEIN"/>
    <property type="match status" value="1"/>
</dbReference>
<comment type="similarity">
    <text evidence="2 7">Belongs to the XK family.</text>
</comment>
<dbReference type="GO" id="GO:0005886">
    <property type="term" value="C:plasma membrane"/>
    <property type="evidence" value="ECO:0007669"/>
    <property type="project" value="UniProtKB-SubCell"/>
</dbReference>
<feature type="signal peptide" evidence="8">
    <location>
        <begin position="1"/>
        <end position="19"/>
    </location>
</feature>
<dbReference type="GO" id="GO:0070782">
    <property type="term" value="P:phosphatidylserine exposure on apoptotic cell surface"/>
    <property type="evidence" value="ECO:0007669"/>
    <property type="project" value="TreeGrafter"/>
</dbReference>
<evidence type="ECO:0000256" key="4">
    <source>
        <dbReference type="ARBA" id="ARBA00022692"/>
    </source>
</evidence>
<gene>
    <name evidence="9" type="primary">Acey_s0093.g2679</name>
    <name evidence="9" type="synonym">Acey-ced-8</name>
    <name evidence="9" type="ORF">Y032_0093g2679</name>
</gene>
<evidence type="ECO:0000313" key="9">
    <source>
        <dbReference type="EMBL" id="EYC03596.1"/>
    </source>
</evidence>
<evidence type="ECO:0000256" key="2">
    <source>
        <dbReference type="ARBA" id="ARBA00008789"/>
    </source>
</evidence>
<feature type="chain" id="PRO_5001488131" description="XK-related protein" evidence="8">
    <location>
        <begin position="20"/>
        <end position="483"/>
    </location>
</feature>
<dbReference type="Proteomes" id="UP000024635">
    <property type="component" value="Unassembled WGS sequence"/>
</dbReference>
<name>A0A016TLN7_9BILA</name>
<feature type="transmembrane region" description="Helical" evidence="7">
    <location>
        <begin position="136"/>
        <end position="162"/>
    </location>
</feature>
<comment type="caution">
    <text evidence="9">The sequence shown here is derived from an EMBL/GenBank/DDBJ whole genome shotgun (WGS) entry which is preliminary data.</text>
</comment>
<sequence length="483" mass="56052">MLILHLLCANLQLSHRLFCERHAISSLVCILHGFQTIPPLPTTSYASYLHMNFYYWLRYDVGMFEKHNAKLIYLTENGYASDQEDGGVAGEQLDRIPRHLFVRRFDLFCFCFAMVTYCFDIISDVITAAFHYYDDRAVACLFILLLSVVPSVVLNAVSFAWICDDNYSKAKAVKSRGNQPNGEDERESYFNHALLCIFQIGPLWWYYKALVHGIHFRMESDPIKRRKHFCRMIEAERDATLLRFFEGFLESAPQLIIQGNILSEYLWWHFNEANSIFELPRWVYVQLISMALSLLSVCWSISIQHRSLRMVRPDKVNMHPHESVLQLIWRFSTVASRFIVIVLSVSSYEFKVVPPLVLHFLVSMAHIKALQALNIPSRGLEEGLTLINAAIHTFTPFNMADGPTRWRYAAAYTVEAIEAILFFTFWMRDNSIQFPYKKEAAVLSGVLFVIGISVMITYYSCFHPNRRRHFRIPAEDDENSPTS</sequence>
<accession>A0A016TLN7</accession>
<dbReference type="AlphaFoldDB" id="A0A016TLN7"/>
<dbReference type="EMBL" id="JARK01001429">
    <property type="protein sequence ID" value="EYC03596.1"/>
    <property type="molecule type" value="Genomic_DNA"/>
</dbReference>
<dbReference type="GO" id="GO:1902742">
    <property type="term" value="P:apoptotic process involved in development"/>
    <property type="evidence" value="ECO:0007669"/>
    <property type="project" value="TreeGrafter"/>
</dbReference>
<keyword evidence="3" id="KW-1003">Cell membrane</keyword>
<feature type="transmembrane region" description="Helical" evidence="7">
    <location>
        <begin position="282"/>
        <end position="303"/>
    </location>
</feature>
<feature type="transmembrane region" description="Helical" evidence="7">
    <location>
        <begin position="440"/>
        <end position="461"/>
    </location>
</feature>
<feature type="transmembrane region" description="Helical" evidence="7">
    <location>
        <begin position="105"/>
        <end position="130"/>
    </location>
</feature>
<evidence type="ECO:0000256" key="6">
    <source>
        <dbReference type="ARBA" id="ARBA00023136"/>
    </source>
</evidence>
<evidence type="ECO:0000256" key="8">
    <source>
        <dbReference type="SAM" id="SignalP"/>
    </source>
</evidence>
<dbReference type="InterPro" id="IPR050895">
    <property type="entry name" value="XK-related_scramblase"/>
</dbReference>
<evidence type="ECO:0000256" key="3">
    <source>
        <dbReference type="ARBA" id="ARBA00022475"/>
    </source>
</evidence>
<keyword evidence="8" id="KW-0732">Signal</keyword>
<keyword evidence="4 7" id="KW-0812">Transmembrane</keyword>
<dbReference type="OrthoDB" id="6136301at2759"/>
<dbReference type="STRING" id="53326.A0A016TLN7"/>
<evidence type="ECO:0000313" key="10">
    <source>
        <dbReference type="Proteomes" id="UP000024635"/>
    </source>
</evidence>
<dbReference type="GO" id="GO:0043652">
    <property type="term" value="P:engulfment of apoptotic cell"/>
    <property type="evidence" value="ECO:0007669"/>
    <property type="project" value="TreeGrafter"/>
</dbReference>
<keyword evidence="6 7" id="KW-0472">Membrane</keyword>
<keyword evidence="10" id="KW-1185">Reference proteome</keyword>
<dbReference type="Pfam" id="PF09815">
    <property type="entry name" value="XK-related"/>
    <property type="match status" value="1"/>
</dbReference>
<comment type="subcellular location">
    <subcellularLocation>
        <location evidence="1">Cell membrane</location>
        <topology evidence="1">Multi-pass membrane protein</topology>
    </subcellularLocation>
    <subcellularLocation>
        <location evidence="7">Membrane</location>
        <topology evidence="7">Multi-pass membrane protein</topology>
    </subcellularLocation>
</comment>
<proteinExistence type="inferred from homology"/>
<organism evidence="9 10">
    <name type="scientific">Ancylostoma ceylanicum</name>
    <dbReference type="NCBI Taxonomy" id="53326"/>
    <lineage>
        <taxon>Eukaryota</taxon>
        <taxon>Metazoa</taxon>
        <taxon>Ecdysozoa</taxon>
        <taxon>Nematoda</taxon>
        <taxon>Chromadorea</taxon>
        <taxon>Rhabditida</taxon>
        <taxon>Rhabditina</taxon>
        <taxon>Rhabditomorpha</taxon>
        <taxon>Strongyloidea</taxon>
        <taxon>Ancylostomatidae</taxon>
        <taxon>Ancylostomatinae</taxon>
        <taxon>Ancylostoma</taxon>
    </lineage>
</organism>
<feature type="transmembrane region" description="Helical" evidence="7">
    <location>
        <begin position="409"/>
        <end position="428"/>
    </location>
</feature>
<keyword evidence="5 7" id="KW-1133">Transmembrane helix</keyword>
<protein>
    <recommendedName>
        <fullName evidence="7">XK-related protein</fullName>
    </recommendedName>
</protein>
<feature type="transmembrane region" description="Helical" evidence="7">
    <location>
        <begin position="189"/>
        <end position="207"/>
    </location>
</feature>